<comment type="caution">
    <text evidence="1">The sequence shown here is derived from an EMBL/GenBank/DDBJ whole genome shotgun (WGS) entry which is preliminary data.</text>
</comment>
<gene>
    <name evidence="1" type="ORF">ACFFNX_10120</name>
</gene>
<dbReference type="Proteomes" id="UP001589627">
    <property type="component" value="Unassembled WGS sequence"/>
</dbReference>
<evidence type="ECO:0000313" key="1">
    <source>
        <dbReference type="EMBL" id="MFB9832542.1"/>
    </source>
</evidence>
<dbReference type="EMBL" id="JBHLZP010000052">
    <property type="protein sequence ID" value="MFB9832542.1"/>
    <property type="molecule type" value="Genomic_DNA"/>
</dbReference>
<organism evidence="1 2">
    <name type="scientific">Actinoallomurus acaciae</name>
    <dbReference type="NCBI Taxonomy" id="502577"/>
    <lineage>
        <taxon>Bacteria</taxon>
        <taxon>Bacillati</taxon>
        <taxon>Actinomycetota</taxon>
        <taxon>Actinomycetes</taxon>
        <taxon>Streptosporangiales</taxon>
        <taxon>Thermomonosporaceae</taxon>
        <taxon>Actinoallomurus</taxon>
    </lineage>
</organism>
<keyword evidence="2" id="KW-1185">Reference proteome</keyword>
<dbReference type="RefSeq" id="WP_378198423.1">
    <property type="nucleotide sequence ID" value="NZ_JBHLZP010000052.1"/>
</dbReference>
<reference evidence="1 2" key="1">
    <citation type="submission" date="2024-09" db="EMBL/GenBank/DDBJ databases">
        <authorList>
            <person name="Sun Q."/>
            <person name="Mori K."/>
        </authorList>
    </citation>
    <scope>NUCLEOTIDE SEQUENCE [LARGE SCALE GENOMIC DNA]</scope>
    <source>
        <strain evidence="1 2">TBRC 0563</strain>
    </source>
</reference>
<evidence type="ECO:0000313" key="2">
    <source>
        <dbReference type="Proteomes" id="UP001589627"/>
    </source>
</evidence>
<accession>A0ABV5YBZ0</accession>
<proteinExistence type="predicted"/>
<sequence length="104" mass="11265">MDEQTTTIDANGRYHSGSRFQALAGEHAGFLERLRTQWAEGSPLPYEEFALPYLELRNALLENCARLGVNLSDAGNGQVVMAGQNVDVEQVNTANVACAGQVRA</sequence>
<protein>
    <submittedName>
        <fullName evidence="1">Uncharacterized protein</fullName>
    </submittedName>
</protein>
<name>A0ABV5YBZ0_9ACTN</name>